<sequence length="135" mass="14858">MKKLACIVVGFMMPFSVNAADSVHDKSARAVALPQTMARSLVDAAMKEDALTPARERRVEIEGDRLPHQRDRRATAPMRDSRLAQAIRGAAKIGIVESSLEGYTEVLIQCQKATSPALTTALMQSDSQQDHCFRF</sequence>
<organism evidence="3 4">
    <name type="scientific">Massilia glaciei</name>
    <dbReference type="NCBI Taxonomy" id="1524097"/>
    <lineage>
        <taxon>Bacteria</taxon>
        <taxon>Pseudomonadati</taxon>
        <taxon>Pseudomonadota</taxon>
        <taxon>Betaproteobacteria</taxon>
        <taxon>Burkholderiales</taxon>
        <taxon>Oxalobacteraceae</taxon>
        <taxon>Telluria group</taxon>
        <taxon>Massilia</taxon>
    </lineage>
</organism>
<protein>
    <recommendedName>
        <fullName evidence="5">DUF4148 domain-containing protein</fullName>
    </recommendedName>
</protein>
<reference evidence="3 4" key="1">
    <citation type="submission" date="2018-04" db="EMBL/GenBank/DDBJ databases">
        <title>Massilia violaceinigra sp. nov., a novel purple-pigmented bacterium isolated from Tianshan glacier, Xinjiang, China.</title>
        <authorList>
            <person name="Wang H."/>
        </authorList>
    </citation>
    <scope>NUCLEOTIDE SEQUENCE [LARGE SCALE GENOMIC DNA]</scope>
    <source>
        <strain evidence="3 4">B448-2</strain>
    </source>
</reference>
<accession>A0A2U2I7B6</accession>
<feature type="region of interest" description="Disordered" evidence="1">
    <location>
        <begin position="53"/>
        <end position="78"/>
    </location>
</feature>
<keyword evidence="4" id="KW-1185">Reference proteome</keyword>
<name>A0A2U2I7B6_9BURK</name>
<dbReference type="OrthoDB" id="8781830at2"/>
<evidence type="ECO:0008006" key="5">
    <source>
        <dbReference type="Google" id="ProtNLM"/>
    </source>
</evidence>
<evidence type="ECO:0000313" key="3">
    <source>
        <dbReference type="EMBL" id="PWF55638.1"/>
    </source>
</evidence>
<dbReference type="Proteomes" id="UP000241421">
    <property type="component" value="Unassembled WGS sequence"/>
</dbReference>
<proteinExistence type="predicted"/>
<gene>
    <name evidence="3" type="ORF">C7C56_000790</name>
</gene>
<evidence type="ECO:0000256" key="2">
    <source>
        <dbReference type="SAM" id="SignalP"/>
    </source>
</evidence>
<evidence type="ECO:0000256" key="1">
    <source>
        <dbReference type="SAM" id="MobiDB-lite"/>
    </source>
</evidence>
<dbReference type="RefSeq" id="WP_106755602.1">
    <property type="nucleotide sequence ID" value="NZ_PXWF02000016.1"/>
</dbReference>
<comment type="caution">
    <text evidence="3">The sequence shown here is derived from an EMBL/GenBank/DDBJ whole genome shotgun (WGS) entry which is preliminary data.</text>
</comment>
<feature type="chain" id="PRO_5015477004" description="DUF4148 domain-containing protein" evidence="2">
    <location>
        <begin position="20"/>
        <end position="135"/>
    </location>
</feature>
<evidence type="ECO:0000313" key="4">
    <source>
        <dbReference type="Proteomes" id="UP000241421"/>
    </source>
</evidence>
<feature type="signal peptide" evidence="2">
    <location>
        <begin position="1"/>
        <end position="19"/>
    </location>
</feature>
<dbReference type="EMBL" id="PXWF02000016">
    <property type="protein sequence ID" value="PWF55638.1"/>
    <property type="molecule type" value="Genomic_DNA"/>
</dbReference>
<keyword evidence="2" id="KW-0732">Signal</keyword>
<dbReference type="AlphaFoldDB" id="A0A2U2I7B6"/>